<dbReference type="InterPro" id="IPR003736">
    <property type="entry name" value="PAAI_dom"/>
</dbReference>
<dbReference type="InterPro" id="IPR052365">
    <property type="entry name" value="THEM4/THEM5_acyl-CoA_thioest"/>
</dbReference>
<evidence type="ECO:0000256" key="4">
    <source>
        <dbReference type="ARBA" id="ARBA00022475"/>
    </source>
</evidence>
<evidence type="ECO:0000256" key="15">
    <source>
        <dbReference type="ARBA" id="ARBA00038456"/>
    </source>
</evidence>
<evidence type="ECO:0000256" key="1">
    <source>
        <dbReference type="ARBA" id="ARBA00004170"/>
    </source>
</evidence>
<evidence type="ECO:0000256" key="3">
    <source>
        <dbReference type="ARBA" id="ARBA00004632"/>
    </source>
</evidence>
<dbReference type="AlphaFoldDB" id="A0A2W0C3I0"/>
<evidence type="ECO:0000256" key="23">
    <source>
        <dbReference type="ARBA" id="ARBA00048180"/>
    </source>
</evidence>
<dbReference type="GO" id="GO:0005737">
    <property type="term" value="C:cytoplasm"/>
    <property type="evidence" value="ECO:0007669"/>
    <property type="project" value="UniProtKB-SubCell"/>
</dbReference>
<dbReference type="RefSeq" id="WP_095358569.1">
    <property type="nucleotide sequence ID" value="NZ_JAXBDC010000001.1"/>
</dbReference>
<comment type="caution">
    <text evidence="25">The sequence shown here is derived from an EMBL/GenBank/DDBJ whole genome shotgun (WGS) entry which is preliminary data.</text>
</comment>
<protein>
    <recommendedName>
        <fullName evidence="17">Acyl-coenzyme A thioesterase THEM4</fullName>
        <ecNumber evidence="16">3.1.2.2</ecNumber>
    </recommendedName>
    <alternativeName>
        <fullName evidence="18">Thioesterase superfamily member 4</fullName>
    </alternativeName>
</protein>
<dbReference type="EMBL" id="PRLG01000029">
    <property type="protein sequence ID" value="PYY26700.1"/>
    <property type="molecule type" value="Genomic_DNA"/>
</dbReference>
<keyword evidence="8" id="KW-0276">Fatty acid metabolism</keyword>
<dbReference type="GeneID" id="98570812"/>
<comment type="catalytic activity">
    <reaction evidence="14">
        <text>(9Z)-octadecenoyl-CoA + H2O = (9Z)-octadecenoate + CoA + H(+)</text>
        <dbReference type="Rhea" id="RHEA:40139"/>
        <dbReference type="ChEBI" id="CHEBI:15377"/>
        <dbReference type="ChEBI" id="CHEBI:15378"/>
        <dbReference type="ChEBI" id="CHEBI:30823"/>
        <dbReference type="ChEBI" id="CHEBI:57287"/>
        <dbReference type="ChEBI" id="CHEBI:57387"/>
    </reaction>
    <physiologicalReaction direction="left-to-right" evidence="14">
        <dbReference type="Rhea" id="RHEA:40140"/>
    </physiologicalReaction>
</comment>
<evidence type="ECO:0000256" key="14">
    <source>
        <dbReference type="ARBA" id="ARBA00037002"/>
    </source>
</evidence>
<evidence type="ECO:0000313" key="25">
    <source>
        <dbReference type="EMBL" id="PYY26700.1"/>
    </source>
</evidence>
<comment type="catalytic activity">
    <reaction evidence="22">
        <text>dodecanoyl-CoA + H2O = dodecanoate + CoA + H(+)</text>
        <dbReference type="Rhea" id="RHEA:30135"/>
        <dbReference type="ChEBI" id="CHEBI:15377"/>
        <dbReference type="ChEBI" id="CHEBI:15378"/>
        <dbReference type="ChEBI" id="CHEBI:18262"/>
        <dbReference type="ChEBI" id="CHEBI:57287"/>
        <dbReference type="ChEBI" id="CHEBI:57375"/>
    </reaction>
    <physiologicalReaction direction="left-to-right" evidence="22">
        <dbReference type="Rhea" id="RHEA:30136"/>
    </physiologicalReaction>
</comment>
<dbReference type="CDD" id="cd03443">
    <property type="entry name" value="PaaI_thioesterase"/>
    <property type="match status" value="1"/>
</dbReference>
<comment type="similarity">
    <text evidence="15">Belongs to the THEM4/THEM5 thioesterase family.</text>
</comment>
<keyword evidence="9" id="KW-0809">Transit peptide</keyword>
<comment type="catalytic activity">
    <reaction evidence="20">
        <text>hexadecanoyl-CoA + H2O = hexadecanoate + CoA + H(+)</text>
        <dbReference type="Rhea" id="RHEA:16645"/>
        <dbReference type="ChEBI" id="CHEBI:7896"/>
        <dbReference type="ChEBI" id="CHEBI:15377"/>
        <dbReference type="ChEBI" id="CHEBI:15378"/>
        <dbReference type="ChEBI" id="CHEBI:57287"/>
        <dbReference type="ChEBI" id="CHEBI:57379"/>
        <dbReference type="EC" id="3.1.2.2"/>
    </reaction>
    <physiologicalReaction direction="left-to-right" evidence="20">
        <dbReference type="Rhea" id="RHEA:16646"/>
    </physiologicalReaction>
</comment>
<dbReference type="EC" id="3.1.2.2" evidence="16"/>
<evidence type="ECO:0000256" key="9">
    <source>
        <dbReference type="ARBA" id="ARBA00022946"/>
    </source>
</evidence>
<dbReference type="NCBIfam" id="TIGR00369">
    <property type="entry name" value="unchar_dom_1"/>
    <property type="match status" value="1"/>
</dbReference>
<dbReference type="GO" id="GO:0016289">
    <property type="term" value="F:acyl-CoA hydrolase activity"/>
    <property type="evidence" value="ECO:0007669"/>
    <property type="project" value="UniProtKB-ARBA"/>
</dbReference>
<dbReference type="PANTHER" id="PTHR12418">
    <property type="entry name" value="ACYL-COENZYME A THIOESTERASE THEM4"/>
    <property type="match status" value="1"/>
</dbReference>
<dbReference type="GO" id="GO:0006631">
    <property type="term" value="P:fatty acid metabolic process"/>
    <property type="evidence" value="ECO:0007669"/>
    <property type="project" value="UniProtKB-KW"/>
</dbReference>
<accession>A0A2W0C3I0</accession>
<keyword evidence="5" id="KW-0963">Cytoplasm</keyword>
<sequence length="141" mass="15075">MDILDKMVEEGNERFWGFLGCRYIKGNEKEVQIALTAGEHHTNSMGIIHGGVLTSLMDQAMGMVATAAMAVDSCVTTNLNVHFLAPMKQGELMVTATVLHQAGRSLTAQAEIRDASGTLGCMATATFRVARSKTPSTESKG</sequence>
<evidence type="ECO:0000256" key="16">
    <source>
        <dbReference type="ARBA" id="ARBA00038848"/>
    </source>
</evidence>
<organism evidence="25 26">
    <name type="scientific">Paenibacillus illinoisensis</name>
    <dbReference type="NCBI Taxonomy" id="59845"/>
    <lineage>
        <taxon>Bacteria</taxon>
        <taxon>Bacillati</taxon>
        <taxon>Bacillota</taxon>
        <taxon>Bacilli</taxon>
        <taxon>Bacillales</taxon>
        <taxon>Paenibacillaceae</taxon>
        <taxon>Paenibacillus</taxon>
    </lineage>
</organism>
<evidence type="ECO:0000256" key="5">
    <source>
        <dbReference type="ARBA" id="ARBA00022490"/>
    </source>
</evidence>
<keyword evidence="12" id="KW-0966">Cell projection</keyword>
<evidence type="ECO:0000256" key="6">
    <source>
        <dbReference type="ARBA" id="ARBA00022703"/>
    </source>
</evidence>
<dbReference type="InterPro" id="IPR006683">
    <property type="entry name" value="Thioestr_dom"/>
</dbReference>
<dbReference type="InterPro" id="IPR029069">
    <property type="entry name" value="HotDog_dom_sf"/>
</dbReference>
<evidence type="ECO:0000256" key="8">
    <source>
        <dbReference type="ARBA" id="ARBA00022832"/>
    </source>
</evidence>
<proteinExistence type="inferred from homology"/>
<dbReference type="SUPFAM" id="SSF54637">
    <property type="entry name" value="Thioesterase/thiol ester dehydrase-isomerase"/>
    <property type="match status" value="1"/>
</dbReference>
<evidence type="ECO:0000256" key="13">
    <source>
        <dbReference type="ARBA" id="ARBA00035852"/>
    </source>
</evidence>
<keyword evidence="6" id="KW-0053">Apoptosis</keyword>
<reference evidence="25 26" key="1">
    <citation type="submission" date="2018-01" db="EMBL/GenBank/DDBJ databases">
        <title>Genome sequence of the PGP bacterium Paenibacillus illinoisensis E3.</title>
        <authorList>
            <person name="Rolli E."/>
            <person name="Marasco R."/>
            <person name="Bessem C."/>
            <person name="Michoud G."/>
            <person name="Gaiarsa S."/>
            <person name="Borin S."/>
            <person name="Daffonchio D."/>
        </authorList>
    </citation>
    <scope>NUCLEOTIDE SEQUENCE [LARGE SCALE GENOMIC DNA]</scope>
    <source>
        <strain evidence="25 26">E3</strain>
    </source>
</reference>
<evidence type="ECO:0000256" key="18">
    <source>
        <dbReference type="ARBA" id="ARBA00043210"/>
    </source>
</evidence>
<evidence type="ECO:0000256" key="17">
    <source>
        <dbReference type="ARBA" id="ARBA00040123"/>
    </source>
</evidence>
<comment type="catalytic activity">
    <reaction evidence="23">
        <text>tetradecanoyl-CoA + H2O = tetradecanoate + CoA + H(+)</text>
        <dbReference type="Rhea" id="RHEA:40119"/>
        <dbReference type="ChEBI" id="CHEBI:15377"/>
        <dbReference type="ChEBI" id="CHEBI:15378"/>
        <dbReference type="ChEBI" id="CHEBI:30807"/>
        <dbReference type="ChEBI" id="CHEBI:57287"/>
        <dbReference type="ChEBI" id="CHEBI:57385"/>
    </reaction>
    <physiologicalReaction direction="left-to-right" evidence="23">
        <dbReference type="Rhea" id="RHEA:40120"/>
    </physiologicalReaction>
</comment>
<dbReference type="PANTHER" id="PTHR12418:SF19">
    <property type="entry name" value="ACYL-COENZYME A THIOESTERASE THEM4"/>
    <property type="match status" value="1"/>
</dbReference>
<name>A0A2W0C3I0_9BACL</name>
<comment type="catalytic activity">
    <reaction evidence="13">
        <text>(5Z,8Z,11Z,14Z)-eicosatetraenoyl-CoA + H2O = (5Z,8Z,11Z,14Z)-eicosatetraenoate + CoA + H(+)</text>
        <dbReference type="Rhea" id="RHEA:40151"/>
        <dbReference type="ChEBI" id="CHEBI:15377"/>
        <dbReference type="ChEBI" id="CHEBI:15378"/>
        <dbReference type="ChEBI" id="CHEBI:32395"/>
        <dbReference type="ChEBI" id="CHEBI:57287"/>
        <dbReference type="ChEBI" id="CHEBI:57368"/>
    </reaction>
    <physiologicalReaction direction="left-to-right" evidence="13">
        <dbReference type="Rhea" id="RHEA:40152"/>
    </physiologicalReaction>
</comment>
<evidence type="ECO:0000259" key="24">
    <source>
        <dbReference type="Pfam" id="PF03061"/>
    </source>
</evidence>
<comment type="catalytic activity">
    <reaction evidence="21">
        <text>decanoyl-CoA + H2O = decanoate + CoA + H(+)</text>
        <dbReference type="Rhea" id="RHEA:40059"/>
        <dbReference type="ChEBI" id="CHEBI:15377"/>
        <dbReference type="ChEBI" id="CHEBI:15378"/>
        <dbReference type="ChEBI" id="CHEBI:27689"/>
        <dbReference type="ChEBI" id="CHEBI:57287"/>
        <dbReference type="ChEBI" id="CHEBI:61430"/>
    </reaction>
    <physiologicalReaction direction="left-to-right" evidence="21">
        <dbReference type="Rhea" id="RHEA:40060"/>
    </physiologicalReaction>
</comment>
<dbReference type="Gene3D" id="3.10.129.10">
    <property type="entry name" value="Hotdog Thioesterase"/>
    <property type="match status" value="1"/>
</dbReference>
<keyword evidence="11" id="KW-0472">Membrane</keyword>
<evidence type="ECO:0000256" key="10">
    <source>
        <dbReference type="ARBA" id="ARBA00023098"/>
    </source>
</evidence>
<evidence type="ECO:0000256" key="12">
    <source>
        <dbReference type="ARBA" id="ARBA00023273"/>
    </source>
</evidence>
<evidence type="ECO:0000256" key="22">
    <source>
        <dbReference type="ARBA" id="ARBA00048074"/>
    </source>
</evidence>
<evidence type="ECO:0000313" key="26">
    <source>
        <dbReference type="Proteomes" id="UP000247459"/>
    </source>
</evidence>
<evidence type="ECO:0000256" key="11">
    <source>
        <dbReference type="ARBA" id="ARBA00023136"/>
    </source>
</evidence>
<evidence type="ECO:0000256" key="19">
    <source>
        <dbReference type="ARBA" id="ARBA00047588"/>
    </source>
</evidence>
<dbReference type="GO" id="GO:0016020">
    <property type="term" value="C:membrane"/>
    <property type="evidence" value="ECO:0007669"/>
    <property type="project" value="UniProtKB-SubCell"/>
</dbReference>
<dbReference type="Pfam" id="PF03061">
    <property type="entry name" value="4HBT"/>
    <property type="match status" value="1"/>
</dbReference>
<keyword evidence="7 25" id="KW-0378">Hydrolase</keyword>
<evidence type="ECO:0000256" key="21">
    <source>
        <dbReference type="ARBA" id="ARBA00047969"/>
    </source>
</evidence>
<keyword evidence="4" id="KW-1003">Cell membrane</keyword>
<comment type="catalytic activity">
    <reaction evidence="19">
        <text>octanoyl-CoA + H2O = octanoate + CoA + H(+)</text>
        <dbReference type="Rhea" id="RHEA:30143"/>
        <dbReference type="ChEBI" id="CHEBI:15377"/>
        <dbReference type="ChEBI" id="CHEBI:15378"/>
        <dbReference type="ChEBI" id="CHEBI:25646"/>
        <dbReference type="ChEBI" id="CHEBI:57287"/>
        <dbReference type="ChEBI" id="CHEBI:57386"/>
    </reaction>
    <physiologicalReaction direction="left-to-right" evidence="19">
        <dbReference type="Rhea" id="RHEA:30144"/>
    </physiologicalReaction>
</comment>
<dbReference type="OrthoDB" id="2139465at2"/>
<keyword evidence="10" id="KW-0443">Lipid metabolism</keyword>
<evidence type="ECO:0000256" key="7">
    <source>
        <dbReference type="ARBA" id="ARBA00022801"/>
    </source>
</evidence>
<evidence type="ECO:0000256" key="2">
    <source>
        <dbReference type="ARBA" id="ARBA00004496"/>
    </source>
</evidence>
<dbReference type="Proteomes" id="UP000247459">
    <property type="component" value="Unassembled WGS sequence"/>
</dbReference>
<feature type="domain" description="Thioesterase" evidence="24">
    <location>
        <begin position="45"/>
        <end position="121"/>
    </location>
</feature>
<evidence type="ECO:0000256" key="20">
    <source>
        <dbReference type="ARBA" id="ARBA00047734"/>
    </source>
</evidence>
<gene>
    <name evidence="25" type="ORF">PIL02S_06115</name>
</gene>
<comment type="subcellular location">
    <subcellularLocation>
        <location evidence="3">Cell projection</location>
        <location evidence="3">Ruffle membrane</location>
    </subcellularLocation>
    <subcellularLocation>
        <location evidence="2">Cytoplasm</location>
    </subcellularLocation>
    <subcellularLocation>
        <location evidence="1">Membrane</location>
        <topology evidence="1">Peripheral membrane protein</topology>
    </subcellularLocation>
</comment>